<name>A0A976UAG9_9CAUD</name>
<protein>
    <submittedName>
        <fullName evidence="1">Uncharacterized protein</fullName>
    </submittedName>
</protein>
<organism evidence="1 2">
    <name type="scientific">Nitrososphaeria virus YSH_462411</name>
    <dbReference type="NCBI Taxonomy" id="3071321"/>
    <lineage>
        <taxon>Viruses</taxon>
        <taxon>Duplodnaviria</taxon>
        <taxon>Heunggongvirae</taxon>
        <taxon>Uroviricota</taxon>
        <taxon>Caudoviricetes</taxon>
        <taxon>Juravirales</taxon>
        <taxon>Yangangviridae</taxon>
        <taxon>Nohelivirus</taxon>
        <taxon>Nohelivirus yangshanense</taxon>
    </lineage>
</organism>
<dbReference type="Proteomes" id="UP001156919">
    <property type="component" value="Segment"/>
</dbReference>
<keyword evidence="2" id="KW-1185">Reference proteome</keyword>
<reference evidence="1 2" key="1">
    <citation type="submission" date="2022-05" db="EMBL/GenBank/DDBJ databases">
        <title>Diverse viruses of marine archaea discovered using metagenomics.</title>
        <authorList>
            <person name="Zhou Y."/>
        </authorList>
    </citation>
    <scope>NUCLEOTIDE SEQUENCE [LARGE SCALE GENOMIC DNA]</scope>
    <source>
        <strain evidence="1">YSH_462411</strain>
    </source>
</reference>
<evidence type="ECO:0000313" key="2">
    <source>
        <dbReference type="Proteomes" id="UP001156919"/>
    </source>
</evidence>
<sequence length="45" mass="5362">MLYNAPHWVFTIFQWLKDGMIDQITVNNAMNWMLEKGLIIPIELI</sequence>
<proteinExistence type="predicted"/>
<dbReference type="EMBL" id="ON649699">
    <property type="protein sequence ID" value="UVF62293.1"/>
    <property type="molecule type" value="Genomic_DNA"/>
</dbReference>
<evidence type="ECO:0000313" key="1">
    <source>
        <dbReference type="EMBL" id="UVF62293.1"/>
    </source>
</evidence>
<accession>A0A976UAG9</accession>